<dbReference type="OrthoDB" id="2745718at2759"/>
<dbReference type="SMART" id="SM00256">
    <property type="entry name" value="FBOX"/>
    <property type="match status" value="1"/>
</dbReference>
<dbReference type="Pfam" id="PF00646">
    <property type="entry name" value="F-box"/>
    <property type="match status" value="1"/>
</dbReference>
<dbReference type="PROSITE" id="PS50181">
    <property type="entry name" value="FBOX"/>
    <property type="match status" value="1"/>
</dbReference>
<accession>A0A9P6CYY0</accession>
<dbReference type="CDD" id="cd09917">
    <property type="entry name" value="F-box_SF"/>
    <property type="match status" value="1"/>
</dbReference>
<dbReference type="InterPro" id="IPR001810">
    <property type="entry name" value="F-box_dom"/>
</dbReference>
<dbReference type="Proteomes" id="UP000807469">
    <property type="component" value="Unassembled WGS sequence"/>
</dbReference>
<comment type="caution">
    <text evidence="2">The sequence shown here is derived from an EMBL/GenBank/DDBJ whole genome shotgun (WGS) entry which is preliminary data.</text>
</comment>
<evidence type="ECO:0000313" key="2">
    <source>
        <dbReference type="EMBL" id="KAF9477083.1"/>
    </source>
</evidence>
<dbReference type="EMBL" id="MU155272">
    <property type="protein sequence ID" value="KAF9477083.1"/>
    <property type="molecule type" value="Genomic_DNA"/>
</dbReference>
<protein>
    <recommendedName>
        <fullName evidence="1">F-box domain-containing protein</fullName>
    </recommendedName>
</protein>
<dbReference type="SUPFAM" id="SSF81383">
    <property type="entry name" value="F-box domain"/>
    <property type="match status" value="1"/>
</dbReference>
<sequence length="532" mass="59612">MSILLALPQEIKTKILSNLNAVSLIRTSMTCKSLYETFQEYAIFEYIIQLHLDGLKESGSNTSTSYPELLQKLVSQRQTWMSVDSIPFFPLATGFSSSRAFAQGVLASKRPGGIDILWLATPNTTQRKVWRNLRDVPFGNLAIDPAQDLLILAHSEGGNNGLASMSQHYFINIHIHSLSRGGIHPLAHQSPLVARFSGAFYESIGITAIHSIKIGGNVVAFHFDVSSDHINEQSRIMIWDWMTSELILNSDIMFDRTLEPDLFSFGLLDSTSFFVTSTRRSGSIRLYKLVRSNSTKVPAIHVATLHLPPIIHNAQLRSITVARVAPIEMNSLSGRPFIINDEDRIHGFSVKYMTVVSDYNVNTEAFLFVHQRTFSRYLSQNVPLKHRPLNVKWPVWGPNDTALVINADFISLERTNCCMYGQRIVLASPIPDMFPTMSASFRLLDFSRSAILSATSTLRSTKLPSLGTGWTLFSSHEIRVHETSVFQTDVKTSLPFVSCVRDVRSEGTFEGYILYSDGIVGYHMAPQQSDRD</sequence>
<gene>
    <name evidence="2" type="ORF">BDN70DRAFT_934503</name>
</gene>
<evidence type="ECO:0000259" key="1">
    <source>
        <dbReference type="PROSITE" id="PS50181"/>
    </source>
</evidence>
<dbReference type="InterPro" id="IPR036047">
    <property type="entry name" value="F-box-like_dom_sf"/>
</dbReference>
<keyword evidence="3" id="KW-1185">Reference proteome</keyword>
<name>A0A9P6CYY0_9AGAR</name>
<organism evidence="2 3">
    <name type="scientific">Pholiota conissans</name>
    <dbReference type="NCBI Taxonomy" id="109636"/>
    <lineage>
        <taxon>Eukaryota</taxon>
        <taxon>Fungi</taxon>
        <taxon>Dikarya</taxon>
        <taxon>Basidiomycota</taxon>
        <taxon>Agaricomycotina</taxon>
        <taxon>Agaricomycetes</taxon>
        <taxon>Agaricomycetidae</taxon>
        <taxon>Agaricales</taxon>
        <taxon>Agaricineae</taxon>
        <taxon>Strophariaceae</taxon>
        <taxon>Pholiota</taxon>
    </lineage>
</organism>
<feature type="domain" description="F-box" evidence="1">
    <location>
        <begin position="1"/>
        <end position="47"/>
    </location>
</feature>
<proteinExistence type="predicted"/>
<dbReference type="AlphaFoldDB" id="A0A9P6CYY0"/>
<evidence type="ECO:0000313" key="3">
    <source>
        <dbReference type="Proteomes" id="UP000807469"/>
    </source>
</evidence>
<reference evidence="2" key="1">
    <citation type="submission" date="2020-11" db="EMBL/GenBank/DDBJ databases">
        <authorList>
            <consortium name="DOE Joint Genome Institute"/>
            <person name="Ahrendt S."/>
            <person name="Riley R."/>
            <person name="Andreopoulos W."/>
            <person name="Labutti K."/>
            <person name="Pangilinan J."/>
            <person name="Ruiz-Duenas F.J."/>
            <person name="Barrasa J.M."/>
            <person name="Sanchez-Garcia M."/>
            <person name="Camarero S."/>
            <person name="Miyauchi S."/>
            <person name="Serrano A."/>
            <person name="Linde D."/>
            <person name="Babiker R."/>
            <person name="Drula E."/>
            <person name="Ayuso-Fernandez I."/>
            <person name="Pacheco R."/>
            <person name="Padilla G."/>
            <person name="Ferreira P."/>
            <person name="Barriuso J."/>
            <person name="Kellner H."/>
            <person name="Castanera R."/>
            <person name="Alfaro M."/>
            <person name="Ramirez L."/>
            <person name="Pisabarro A.G."/>
            <person name="Kuo A."/>
            <person name="Tritt A."/>
            <person name="Lipzen A."/>
            <person name="He G."/>
            <person name="Yan M."/>
            <person name="Ng V."/>
            <person name="Cullen D."/>
            <person name="Martin F."/>
            <person name="Rosso M.-N."/>
            <person name="Henrissat B."/>
            <person name="Hibbett D."/>
            <person name="Martinez A.T."/>
            <person name="Grigoriev I.V."/>
        </authorList>
    </citation>
    <scope>NUCLEOTIDE SEQUENCE</scope>
    <source>
        <strain evidence="2">CIRM-BRFM 674</strain>
    </source>
</reference>